<dbReference type="Proteomes" id="UP000188603">
    <property type="component" value="Chromosome"/>
</dbReference>
<dbReference type="PROSITE" id="PS00648">
    <property type="entry name" value="RIBONUCLEASE_P"/>
    <property type="match status" value="1"/>
</dbReference>
<dbReference type="RefSeq" id="WP_077721170.1">
    <property type="nucleotide sequence ID" value="NZ_CP019699.1"/>
</dbReference>
<dbReference type="HAMAP" id="MF_00227">
    <property type="entry name" value="RNase_P"/>
    <property type="match status" value="1"/>
</dbReference>
<gene>
    <name evidence="7" type="primary">rnpA</name>
    <name evidence="9" type="ORF">B0W44_17700</name>
</gene>
<evidence type="ECO:0000256" key="2">
    <source>
        <dbReference type="ARBA" id="ARBA00022694"/>
    </source>
</evidence>
<keyword evidence="6 7" id="KW-0694">RNA-binding</keyword>
<dbReference type="PANTHER" id="PTHR33992">
    <property type="entry name" value="RIBONUCLEASE P PROTEIN COMPONENT"/>
    <property type="match status" value="1"/>
</dbReference>
<dbReference type="Gene3D" id="3.30.230.10">
    <property type="match status" value="1"/>
</dbReference>
<evidence type="ECO:0000256" key="5">
    <source>
        <dbReference type="ARBA" id="ARBA00022801"/>
    </source>
</evidence>
<comment type="function">
    <text evidence="1 7">RNaseP catalyzes the removal of the 5'-leader sequence from pre-tRNA to produce the mature 5'-terminus. It can also cleave other RNA substrates such as 4.5S RNA. The protein component plays an auxiliary but essential role in vivo by binding to the 5'-leader sequence and broadening the substrate specificity of the ribozyme.</text>
</comment>
<evidence type="ECO:0000256" key="3">
    <source>
        <dbReference type="ARBA" id="ARBA00022722"/>
    </source>
</evidence>
<keyword evidence="3 7" id="KW-0540">Nuclease</keyword>
<accession>A0A1U9KB84</accession>
<comment type="subunit">
    <text evidence="7">Consists of a catalytic RNA component (M1 or rnpB) and a protein subunit.</text>
</comment>
<keyword evidence="2 7" id="KW-0819">tRNA processing</keyword>
<name>A0A1U9KB84_9BACL</name>
<dbReference type="PANTHER" id="PTHR33992:SF1">
    <property type="entry name" value="RIBONUCLEASE P PROTEIN COMPONENT"/>
    <property type="match status" value="1"/>
</dbReference>
<dbReference type="OrthoDB" id="9810867at2"/>
<dbReference type="InterPro" id="IPR014721">
    <property type="entry name" value="Ribsml_uS5_D2-typ_fold_subgr"/>
</dbReference>
<protein>
    <recommendedName>
        <fullName evidence="7 8">Ribonuclease P protein component</fullName>
        <shortName evidence="7">RNase P protein</shortName>
        <shortName evidence="7">RNaseP protein</shortName>
        <ecNumber evidence="7 8">3.1.26.5</ecNumber>
    </recommendedName>
    <alternativeName>
        <fullName evidence="7">Protein C5</fullName>
    </alternativeName>
</protein>
<dbReference type="SUPFAM" id="SSF54211">
    <property type="entry name" value="Ribosomal protein S5 domain 2-like"/>
    <property type="match status" value="1"/>
</dbReference>
<keyword evidence="10" id="KW-1185">Reference proteome</keyword>
<comment type="catalytic activity">
    <reaction evidence="7">
        <text>Endonucleolytic cleavage of RNA, removing 5'-extranucleotides from tRNA precursor.</text>
        <dbReference type="EC" id="3.1.26.5"/>
    </reaction>
</comment>
<evidence type="ECO:0000313" key="10">
    <source>
        <dbReference type="Proteomes" id="UP000188603"/>
    </source>
</evidence>
<sequence>MKRTYRLRNRRDFASVFKYGKSTANRYFVLYVLNKREEGSVRIGISVSKKVAKRAVDRNRVKRLVKEVVRQWIGQLPDGVDLIIIARKAAVGLNYRQTEQQLVHVFKKARLDVRDSDAPKR</sequence>
<keyword evidence="4 7" id="KW-0255">Endonuclease</keyword>
<dbReference type="NCBIfam" id="TIGR00188">
    <property type="entry name" value="rnpA"/>
    <property type="match status" value="1"/>
</dbReference>
<evidence type="ECO:0000256" key="8">
    <source>
        <dbReference type="NCBIfam" id="TIGR00188"/>
    </source>
</evidence>
<dbReference type="GO" id="GO:0042781">
    <property type="term" value="F:3'-tRNA processing endoribonuclease activity"/>
    <property type="evidence" value="ECO:0007669"/>
    <property type="project" value="TreeGrafter"/>
</dbReference>
<evidence type="ECO:0000256" key="4">
    <source>
        <dbReference type="ARBA" id="ARBA00022759"/>
    </source>
</evidence>
<evidence type="ECO:0000313" key="9">
    <source>
        <dbReference type="EMBL" id="AQS57300.1"/>
    </source>
</evidence>
<evidence type="ECO:0000256" key="1">
    <source>
        <dbReference type="ARBA" id="ARBA00002663"/>
    </source>
</evidence>
<proteinExistence type="inferred from homology"/>
<keyword evidence="5 7" id="KW-0378">Hydrolase</keyword>
<dbReference type="GO" id="GO:0030677">
    <property type="term" value="C:ribonuclease P complex"/>
    <property type="evidence" value="ECO:0007669"/>
    <property type="project" value="TreeGrafter"/>
</dbReference>
<dbReference type="AlphaFoldDB" id="A0A1U9KB84"/>
<dbReference type="EMBL" id="CP019699">
    <property type="protein sequence ID" value="AQS57300.1"/>
    <property type="molecule type" value="Genomic_DNA"/>
</dbReference>
<dbReference type="GO" id="GO:0001682">
    <property type="term" value="P:tRNA 5'-leader removal"/>
    <property type="evidence" value="ECO:0007669"/>
    <property type="project" value="UniProtKB-UniRule"/>
</dbReference>
<dbReference type="Pfam" id="PF00825">
    <property type="entry name" value="Ribonuclease_P"/>
    <property type="match status" value="1"/>
</dbReference>
<dbReference type="STRING" id="1471761.B0W44_17700"/>
<dbReference type="KEGG" id="ntr:B0W44_17700"/>
<dbReference type="GO" id="GO:0000049">
    <property type="term" value="F:tRNA binding"/>
    <property type="evidence" value="ECO:0007669"/>
    <property type="project" value="UniProtKB-UniRule"/>
</dbReference>
<evidence type="ECO:0000256" key="7">
    <source>
        <dbReference type="HAMAP-Rule" id="MF_00227"/>
    </source>
</evidence>
<comment type="similarity">
    <text evidence="7">Belongs to the RnpA family.</text>
</comment>
<dbReference type="InterPro" id="IPR000100">
    <property type="entry name" value="RNase_P"/>
</dbReference>
<dbReference type="InterPro" id="IPR020568">
    <property type="entry name" value="Ribosomal_Su5_D2-typ_SF"/>
</dbReference>
<organism evidence="9 10">
    <name type="scientific">Novibacillus thermophilus</name>
    <dbReference type="NCBI Taxonomy" id="1471761"/>
    <lineage>
        <taxon>Bacteria</taxon>
        <taxon>Bacillati</taxon>
        <taxon>Bacillota</taxon>
        <taxon>Bacilli</taxon>
        <taxon>Bacillales</taxon>
        <taxon>Thermoactinomycetaceae</taxon>
        <taxon>Novibacillus</taxon>
    </lineage>
</organism>
<evidence type="ECO:0000256" key="6">
    <source>
        <dbReference type="ARBA" id="ARBA00022884"/>
    </source>
</evidence>
<reference evidence="9 10" key="1">
    <citation type="journal article" date="2015" name="Int. J. Syst. Evol. Microbiol.">
        <title>Novibacillus thermophilus gen. nov., sp. nov., a Gram-staining-negative and moderately thermophilic member of the family Thermoactinomycetaceae.</title>
        <authorList>
            <person name="Yang G."/>
            <person name="Chen J."/>
            <person name="Zhou S."/>
        </authorList>
    </citation>
    <scope>NUCLEOTIDE SEQUENCE [LARGE SCALE GENOMIC DNA]</scope>
    <source>
        <strain evidence="9 10">SG-1</strain>
    </source>
</reference>
<dbReference type="EC" id="3.1.26.5" evidence="7 8"/>
<dbReference type="GO" id="GO:0004526">
    <property type="term" value="F:ribonuclease P activity"/>
    <property type="evidence" value="ECO:0007669"/>
    <property type="project" value="UniProtKB-UniRule"/>
</dbReference>
<dbReference type="InterPro" id="IPR020539">
    <property type="entry name" value="RNase_P_CS"/>
</dbReference>